<feature type="compositionally biased region" description="Low complexity" evidence="1">
    <location>
        <begin position="401"/>
        <end position="416"/>
    </location>
</feature>
<feature type="region of interest" description="Disordered" evidence="1">
    <location>
        <begin position="288"/>
        <end position="309"/>
    </location>
</feature>
<evidence type="ECO:0000313" key="3">
    <source>
        <dbReference type="Proteomes" id="UP000247498"/>
    </source>
</evidence>
<dbReference type="EMBL" id="BDRX01000112">
    <property type="protein sequence ID" value="GBF97953.1"/>
    <property type="molecule type" value="Genomic_DNA"/>
</dbReference>
<gene>
    <name evidence="2" type="ORF">Rsub_10626</name>
</gene>
<feature type="region of interest" description="Disordered" evidence="1">
    <location>
        <begin position="66"/>
        <end position="159"/>
    </location>
</feature>
<sequence length="702" mass="72431">MSSNKKKRRASGEGSKQPSIKDAFSKQAAAGALPSLRAVLEVRRAPKVVPEVFLEEALKIHEMYREEQGAASRAIAAASGLRRSSRRRTRSKRFSDDTGGSADDRAKRGARRSEDGSGSGDDSDDPLAAGLTDGAERAASKDGSRQQQQEEEDEDEEAEYARALCERWQGHATAFIATVSKWVSANWMLPLALQECLVHFVANHELHSTDPSLSLNALRLLQRIAAHHPHAEFLGETEDLPPRVVSHEEVWHPLLRDSTLIGRLGASGFQLAQRLVAGALELATGARDASAPVGGAGGGGSDSGDGSVGSRIGPQGRALLLHYVTGLLQSDLAARLRVWRAARCSDDGGARAAETVLQGALLWRLLQDDNSWTGARGDKAQLVRALAVLAVAGQAERPASAGAAVAGQQQRPDQQRQGGGAGGGSADAPVPALLRVEALRSLGVRLLRLLFVLLGAAEEAGLYSDSARQRIRTQSTNDRAQLDRALLGVLLGNDVPPALKHPASKGDLLSALPGRDRVRLVSIVAAEAYARSWKAKNPCEHLESLHAYALDQGKGAAAFVAGDAGAVAGYLASHYAWAAKALAAGSLDGATVLAAQLVLGAAEEADARGAQAAAEAGAKAAQAAAAGGGRGRGAKQPGAGSDPAAAAASAAAAAFPSEPVRRLLDAARGADGFGALQVEVREALAAAEAAAARLGAAGGGAA</sequence>
<feature type="compositionally biased region" description="Basic and acidic residues" evidence="1">
    <location>
        <begin position="102"/>
        <end position="115"/>
    </location>
</feature>
<dbReference type="InParanoid" id="A0A2V0PJ06"/>
<name>A0A2V0PJ06_9CHLO</name>
<keyword evidence="3" id="KW-1185">Reference proteome</keyword>
<evidence type="ECO:0000256" key="1">
    <source>
        <dbReference type="SAM" id="MobiDB-lite"/>
    </source>
</evidence>
<dbReference type="OrthoDB" id="546808at2759"/>
<organism evidence="2 3">
    <name type="scientific">Raphidocelis subcapitata</name>
    <dbReference type="NCBI Taxonomy" id="307507"/>
    <lineage>
        <taxon>Eukaryota</taxon>
        <taxon>Viridiplantae</taxon>
        <taxon>Chlorophyta</taxon>
        <taxon>core chlorophytes</taxon>
        <taxon>Chlorophyceae</taxon>
        <taxon>CS clade</taxon>
        <taxon>Sphaeropleales</taxon>
        <taxon>Selenastraceae</taxon>
        <taxon>Raphidocelis</taxon>
    </lineage>
</organism>
<feature type="compositionally biased region" description="Acidic residues" evidence="1">
    <location>
        <begin position="149"/>
        <end position="158"/>
    </location>
</feature>
<comment type="caution">
    <text evidence="2">The sequence shown here is derived from an EMBL/GenBank/DDBJ whole genome shotgun (WGS) entry which is preliminary data.</text>
</comment>
<proteinExistence type="predicted"/>
<feature type="compositionally biased region" description="Basic and acidic residues" evidence="1">
    <location>
        <begin position="134"/>
        <end position="144"/>
    </location>
</feature>
<dbReference type="AlphaFoldDB" id="A0A2V0PJ06"/>
<feature type="compositionally biased region" description="Low complexity" evidence="1">
    <location>
        <begin position="70"/>
        <end position="82"/>
    </location>
</feature>
<dbReference type="Proteomes" id="UP000247498">
    <property type="component" value="Unassembled WGS sequence"/>
</dbReference>
<evidence type="ECO:0000313" key="2">
    <source>
        <dbReference type="EMBL" id="GBF97953.1"/>
    </source>
</evidence>
<feature type="compositionally biased region" description="Gly residues" evidence="1">
    <location>
        <begin position="294"/>
        <end position="307"/>
    </location>
</feature>
<reference evidence="2 3" key="1">
    <citation type="journal article" date="2018" name="Sci. Rep.">
        <title>Raphidocelis subcapitata (=Pseudokirchneriella subcapitata) provides an insight into genome evolution and environmental adaptations in the Sphaeropleales.</title>
        <authorList>
            <person name="Suzuki S."/>
            <person name="Yamaguchi H."/>
            <person name="Nakajima N."/>
            <person name="Kawachi M."/>
        </authorList>
    </citation>
    <scope>NUCLEOTIDE SEQUENCE [LARGE SCALE GENOMIC DNA]</scope>
    <source>
        <strain evidence="2 3">NIES-35</strain>
    </source>
</reference>
<feature type="region of interest" description="Disordered" evidence="1">
    <location>
        <begin position="1"/>
        <end position="28"/>
    </location>
</feature>
<feature type="region of interest" description="Disordered" evidence="1">
    <location>
        <begin position="401"/>
        <end position="425"/>
    </location>
</feature>
<protein>
    <submittedName>
        <fullName evidence="2">Uncharacterized protein</fullName>
    </submittedName>
</protein>
<accession>A0A2V0PJ06</accession>
<feature type="compositionally biased region" description="Basic residues" evidence="1">
    <location>
        <begin position="83"/>
        <end position="92"/>
    </location>
</feature>